<dbReference type="GO" id="GO:0016020">
    <property type="term" value="C:membrane"/>
    <property type="evidence" value="ECO:0007669"/>
    <property type="project" value="UniProtKB-SubCell"/>
</dbReference>
<protein>
    <recommendedName>
        <fullName evidence="8">Rhodopsin domain-containing protein</fullName>
    </recommendedName>
</protein>
<feature type="transmembrane region" description="Helical" evidence="7">
    <location>
        <begin position="208"/>
        <end position="229"/>
    </location>
</feature>
<dbReference type="InterPro" id="IPR052337">
    <property type="entry name" value="SAT4-like"/>
</dbReference>
<comment type="similarity">
    <text evidence="5">Belongs to the SAT4 family.</text>
</comment>
<feature type="transmembrane region" description="Helical" evidence="7">
    <location>
        <begin position="175"/>
        <end position="196"/>
    </location>
</feature>
<dbReference type="Pfam" id="PF20684">
    <property type="entry name" value="Fung_rhodopsin"/>
    <property type="match status" value="1"/>
</dbReference>
<organism evidence="9 10">
    <name type="scientific">Aspergillus hiratsukae</name>
    <dbReference type="NCBI Taxonomy" id="1194566"/>
    <lineage>
        <taxon>Eukaryota</taxon>
        <taxon>Fungi</taxon>
        <taxon>Dikarya</taxon>
        <taxon>Ascomycota</taxon>
        <taxon>Pezizomycotina</taxon>
        <taxon>Eurotiomycetes</taxon>
        <taxon>Eurotiomycetidae</taxon>
        <taxon>Eurotiales</taxon>
        <taxon>Aspergillaceae</taxon>
        <taxon>Aspergillus</taxon>
        <taxon>Aspergillus subgen. Fumigati</taxon>
    </lineage>
</organism>
<comment type="caution">
    <text evidence="9">The sequence shown here is derived from an EMBL/GenBank/DDBJ whole genome shotgun (WGS) entry which is preliminary data.</text>
</comment>
<reference evidence="9" key="1">
    <citation type="submission" date="2020-06" db="EMBL/GenBank/DDBJ databases">
        <title>Draft genome sequences of strains closely related to Aspergillus parafelis and Aspergillus hiratsukae.</title>
        <authorList>
            <person name="Dos Santos R.A.C."/>
            <person name="Rivero-Menendez O."/>
            <person name="Steenwyk J.L."/>
            <person name="Mead M.E."/>
            <person name="Goldman G.H."/>
            <person name="Alastruey-Izquierdo A."/>
            <person name="Rokas A."/>
        </authorList>
    </citation>
    <scope>NUCLEOTIDE SEQUENCE</scope>
    <source>
        <strain evidence="9">CNM-CM6106</strain>
    </source>
</reference>
<feature type="transmembrane region" description="Helical" evidence="7">
    <location>
        <begin position="129"/>
        <end position="150"/>
    </location>
</feature>
<dbReference type="Proteomes" id="UP000662466">
    <property type="component" value="Unassembled WGS sequence"/>
</dbReference>
<name>A0A8H6QD71_9EURO</name>
<keyword evidence="2 7" id="KW-0812">Transmembrane</keyword>
<evidence type="ECO:0000256" key="2">
    <source>
        <dbReference type="ARBA" id="ARBA00022692"/>
    </source>
</evidence>
<evidence type="ECO:0000256" key="6">
    <source>
        <dbReference type="SAM" id="MobiDB-lite"/>
    </source>
</evidence>
<evidence type="ECO:0000256" key="7">
    <source>
        <dbReference type="SAM" id="Phobius"/>
    </source>
</evidence>
<dbReference type="EMBL" id="JACBAF010001919">
    <property type="protein sequence ID" value="KAF7171601.1"/>
    <property type="molecule type" value="Genomic_DNA"/>
</dbReference>
<accession>A0A8H6QD71</accession>
<proteinExistence type="inferred from homology"/>
<evidence type="ECO:0000256" key="4">
    <source>
        <dbReference type="ARBA" id="ARBA00023136"/>
    </source>
</evidence>
<evidence type="ECO:0000259" key="8">
    <source>
        <dbReference type="Pfam" id="PF20684"/>
    </source>
</evidence>
<evidence type="ECO:0000256" key="3">
    <source>
        <dbReference type="ARBA" id="ARBA00022989"/>
    </source>
</evidence>
<dbReference type="InterPro" id="IPR049326">
    <property type="entry name" value="Rhodopsin_dom_fungi"/>
</dbReference>
<feature type="domain" description="Rhodopsin" evidence="8">
    <location>
        <begin position="37"/>
        <end position="274"/>
    </location>
</feature>
<keyword evidence="4 7" id="KW-0472">Membrane</keyword>
<gene>
    <name evidence="9" type="ORF">CNMCM6106_006031</name>
</gene>
<feature type="transmembrane region" description="Helical" evidence="7">
    <location>
        <begin position="249"/>
        <end position="269"/>
    </location>
</feature>
<feature type="transmembrane region" description="Helical" evidence="7">
    <location>
        <begin position="94"/>
        <end position="117"/>
    </location>
</feature>
<evidence type="ECO:0000256" key="5">
    <source>
        <dbReference type="ARBA" id="ARBA00038359"/>
    </source>
</evidence>
<evidence type="ECO:0000313" key="10">
    <source>
        <dbReference type="Proteomes" id="UP000662466"/>
    </source>
</evidence>
<feature type="transmembrane region" description="Helical" evidence="7">
    <location>
        <begin position="20"/>
        <end position="40"/>
    </location>
</feature>
<dbReference type="AlphaFoldDB" id="A0A8H6QD71"/>
<sequence length="438" mass="48656">MPYEIGLSTPTVPNRGFTLWMWSVVLVIVAGFFVLGRLAIRFHNNRLGTDDWMIFASLIASVLLTVTECSAVHYGYGKRLEDIPLDDRAAALKWFYGAQIAYKVVITINKISFLCLYLRIFIQPTFRRICYGGIAFLTAWGLAYNLVTVFQCIPVDAYWDETITHKTCVNSKAQWLSYAVINITCGVVILAMPIYPVSQLHLARGKKIALAVIFGMGTFVCITSIIRTTTLASSASGKTRDPTSGPIPATIWSVIEANVGIICACLPVYHQPLQWCLPRLFGSQHSDHPSGSRSRGRGQKTPGSDQLVQERKSMTWFELHGSGVEYSNNVSTHGFEMSDAEGTKTDANGIVRKTDVSVSYQDDQSDGYDWHSQSTANLDRLLRHAEFQTDQESERSGAVVRIQGLAILRPPHALHVYLTMHKGIVCDRLAAHYAPVAF</sequence>
<comment type="subcellular location">
    <subcellularLocation>
        <location evidence="1">Membrane</location>
        <topology evidence="1">Multi-pass membrane protein</topology>
    </subcellularLocation>
</comment>
<dbReference type="PANTHER" id="PTHR33048:SF47">
    <property type="entry name" value="INTEGRAL MEMBRANE PROTEIN-RELATED"/>
    <property type="match status" value="1"/>
</dbReference>
<evidence type="ECO:0000313" key="9">
    <source>
        <dbReference type="EMBL" id="KAF7171601.1"/>
    </source>
</evidence>
<feature type="transmembrane region" description="Helical" evidence="7">
    <location>
        <begin position="52"/>
        <end position="74"/>
    </location>
</feature>
<keyword evidence="3 7" id="KW-1133">Transmembrane helix</keyword>
<evidence type="ECO:0000256" key="1">
    <source>
        <dbReference type="ARBA" id="ARBA00004141"/>
    </source>
</evidence>
<feature type="region of interest" description="Disordered" evidence="6">
    <location>
        <begin position="286"/>
        <end position="307"/>
    </location>
</feature>
<dbReference type="PANTHER" id="PTHR33048">
    <property type="entry name" value="PTH11-LIKE INTEGRAL MEMBRANE PROTEIN (AFU_ORTHOLOGUE AFUA_5G11245)"/>
    <property type="match status" value="1"/>
</dbReference>